<dbReference type="GO" id="GO:0046872">
    <property type="term" value="F:metal ion binding"/>
    <property type="evidence" value="ECO:0007669"/>
    <property type="project" value="UniProtKB-KW"/>
</dbReference>
<evidence type="ECO:0000256" key="2">
    <source>
        <dbReference type="ARBA" id="ARBA00001961"/>
    </source>
</evidence>
<comment type="cofactor">
    <cofactor evidence="1">
        <name>Fe(2+)</name>
        <dbReference type="ChEBI" id="CHEBI:29033"/>
    </cofactor>
</comment>
<dbReference type="FunFam" id="3.30.2020.30:FF:000002">
    <property type="entry name" value="Putative gamma-butyrobetaine dioxygenase"/>
    <property type="match status" value="1"/>
</dbReference>
<accession>A0A2R5LMU5</accession>
<comment type="similarity">
    <text evidence="4">Belongs to the gamma-BBH/TMLD family.</text>
</comment>
<evidence type="ECO:0000256" key="4">
    <source>
        <dbReference type="ARBA" id="ARBA00008654"/>
    </source>
</evidence>
<evidence type="ECO:0000259" key="11">
    <source>
        <dbReference type="Pfam" id="PF06155"/>
    </source>
</evidence>
<evidence type="ECO:0000256" key="8">
    <source>
        <dbReference type="ARBA" id="ARBA00023002"/>
    </source>
</evidence>
<dbReference type="Gene3D" id="3.30.2020.30">
    <property type="match status" value="1"/>
</dbReference>
<sequence length="409" mass="47362">MDDEENVPKPVIRDVYKMNESTVCVTFTDNTKWNFNSLWLRDSCTCPSCVHPVTQQKMVSSVKIDPNIQPISWNVEDGEKLEVVWPQSGKLPPHSSTYSCDWLYNFGKILEAKAGEGEEVPDAFYTNTKSSTILWHKEEIDENPPELDFETFMNDRAGLKQMVKNVVKYGISVLHGVPAHEEELQKVANRMGYIRETGLGRIFDATCKPDAHRGSRFMQHTELPDRDSAPGVKLLLCLSANVPKPTLEGTPDRGKTFFVDGFYVAQWMKYNHPEYFRLLVTTPVTFSYYDSRRKVWLRDTFPIIRTNRYGKVTKIHYSTFSMRPPLLSPSEATKFYEAYGMFTKRMEQESSQYSFYMAPGDLVAFNNRRILHGMKEQDPNQPDIILRGCYMDMDEISSLFEKMRRDDDF</sequence>
<dbReference type="InterPro" id="IPR010376">
    <property type="entry name" value="GBBH-like_N"/>
</dbReference>
<evidence type="ECO:0000256" key="3">
    <source>
        <dbReference type="ARBA" id="ARBA00005022"/>
    </source>
</evidence>
<comment type="cofactor">
    <cofactor evidence="2">
        <name>L-ascorbate</name>
        <dbReference type="ChEBI" id="CHEBI:38290"/>
    </cofactor>
</comment>
<name>A0A2R5LMU5_9ACAR</name>
<organism evidence="12">
    <name type="scientific">Ornithodoros turicata</name>
    <dbReference type="NCBI Taxonomy" id="34597"/>
    <lineage>
        <taxon>Eukaryota</taxon>
        <taxon>Metazoa</taxon>
        <taxon>Ecdysozoa</taxon>
        <taxon>Arthropoda</taxon>
        <taxon>Chelicerata</taxon>
        <taxon>Arachnida</taxon>
        <taxon>Acari</taxon>
        <taxon>Parasitiformes</taxon>
        <taxon>Ixodida</taxon>
        <taxon>Ixodoidea</taxon>
        <taxon>Argasidae</taxon>
        <taxon>Ornithodorinae</taxon>
        <taxon>Ornithodoros</taxon>
    </lineage>
</organism>
<evidence type="ECO:0000259" key="10">
    <source>
        <dbReference type="Pfam" id="PF02668"/>
    </source>
</evidence>
<keyword evidence="7 12" id="KW-0223">Dioxygenase</keyword>
<feature type="domain" description="TauD/TfdA-like" evidence="10">
    <location>
        <begin position="146"/>
        <end position="390"/>
    </location>
</feature>
<dbReference type="Gene3D" id="3.60.130.10">
    <property type="entry name" value="Clavaminate synthase-like"/>
    <property type="match status" value="1"/>
</dbReference>
<dbReference type="Pfam" id="PF02668">
    <property type="entry name" value="TauD"/>
    <property type="match status" value="1"/>
</dbReference>
<dbReference type="UniPathway" id="UPA00118"/>
<evidence type="ECO:0000256" key="7">
    <source>
        <dbReference type="ARBA" id="ARBA00022964"/>
    </source>
</evidence>
<evidence type="ECO:0000313" key="12">
    <source>
        <dbReference type="EMBL" id="MBY10809.1"/>
    </source>
</evidence>
<dbReference type="GO" id="GO:0016706">
    <property type="term" value="F:2-oxoglutarate-dependent dioxygenase activity"/>
    <property type="evidence" value="ECO:0007669"/>
    <property type="project" value="UniProtKB-ARBA"/>
</dbReference>
<feature type="domain" description="Gamma-butyrobetaine hydroxylase-like N-terminal" evidence="11">
    <location>
        <begin position="17"/>
        <end position="104"/>
    </location>
</feature>
<keyword evidence="5" id="KW-0479">Metal-binding</keyword>
<dbReference type="EMBL" id="GGLE01006683">
    <property type="protein sequence ID" value="MBY10809.1"/>
    <property type="molecule type" value="Transcribed_RNA"/>
</dbReference>
<dbReference type="PANTHER" id="PTHR10696">
    <property type="entry name" value="GAMMA-BUTYROBETAINE HYDROXYLASE-RELATED"/>
    <property type="match status" value="1"/>
</dbReference>
<dbReference type="AlphaFoldDB" id="A0A2R5LMU5"/>
<dbReference type="GO" id="GO:0045329">
    <property type="term" value="P:carnitine biosynthetic process"/>
    <property type="evidence" value="ECO:0007669"/>
    <property type="project" value="UniProtKB-UniPathway"/>
</dbReference>
<evidence type="ECO:0000256" key="1">
    <source>
        <dbReference type="ARBA" id="ARBA00001954"/>
    </source>
</evidence>
<dbReference type="InterPro" id="IPR038492">
    <property type="entry name" value="GBBH-like_N_sf"/>
</dbReference>
<proteinExistence type="inferred from homology"/>
<reference evidence="12" key="1">
    <citation type="submission" date="2018-03" db="EMBL/GenBank/DDBJ databases">
        <title>The relapsing fever spirochete Borrelia turicatae persists in the highly oxidative environment of its soft-bodied tick vector.</title>
        <authorList>
            <person name="Bourret T.J."/>
            <person name="Boyle W.K."/>
            <person name="Valenzuela J.G."/>
            <person name="Oliveira F."/>
            <person name="Lopez J.E."/>
        </authorList>
    </citation>
    <scope>NUCLEOTIDE SEQUENCE</scope>
    <source>
        <strain evidence="12">Kansas strain/isolate</strain>
        <tissue evidence="12">Salivary glands</tissue>
    </source>
</reference>
<evidence type="ECO:0000256" key="6">
    <source>
        <dbReference type="ARBA" id="ARBA00022873"/>
    </source>
</evidence>
<dbReference type="InterPro" id="IPR042098">
    <property type="entry name" value="TauD-like_sf"/>
</dbReference>
<dbReference type="FunFam" id="3.60.130.10:FF:000001">
    <property type="entry name" value="Trimethyllysine dioxygenase, mitochondrial"/>
    <property type="match status" value="1"/>
</dbReference>
<evidence type="ECO:0000256" key="9">
    <source>
        <dbReference type="ARBA" id="ARBA00023004"/>
    </source>
</evidence>
<dbReference type="SUPFAM" id="SSF51197">
    <property type="entry name" value="Clavaminate synthase-like"/>
    <property type="match status" value="1"/>
</dbReference>
<dbReference type="InterPro" id="IPR003819">
    <property type="entry name" value="TauD/TfdA-like"/>
</dbReference>
<evidence type="ECO:0000256" key="5">
    <source>
        <dbReference type="ARBA" id="ARBA00022723"/>
    </source>
</evidence>
<keyword evidence="9" id="KW-0408">Iron</keyword>
<comment type="pathway">
    <text evidence="3">Amine and polyamine biosynthesis; carnitine biosynthesis.</text>
</comment>
<dbReference type="GO" id="GO:0005739">
    <property type="term" value="C:mitochondrion"/>
    <property type="evidence" value="ECO:0007669"/>
    <property type="project" value="TreeGrafter"/>
</dbReference>
<keyword evidence="6" id="KW-0124">Carnitine biosynthesis</keyword>
<protein>
    <submittedName>
        <fullName evidence="12">Putative gamma-butyrobetaine2-oxoglutarate dioxygenase</fullName>
    </submittedName>
</protein>
<dbReference type="PANTHER" id="PTHR10696:SF55">
    <property type="entry name" value="DIOXYGENASE, PUTATIVE-RELATED"/>
    <property type="match status" value="1"/>
</dbReference>
<dbReference type="InterPro" id="IPR050411">
    <property type="entry name" value="AlphaKG_dependent_hydroxylases"/>
</dbReference>
<keyword evidence="8" id="KW-0560">Oxidoreductase</keyword>
<dbReference type="Pfam" id="PF06155">
    <property type="entry name" value="GBBH-like_N"/>
    <property type="match status" value="1"/>
</dbReference>